<dbReference type="InterPro" id="IPR006577">
    <property type="entry name" value="UAS"/>
</dbReference>
<evidence type="ECO:0000313" key="4">
    <source>
        <dbReference type="Proteomes" id="UP000240500"/>
    </source>
</evidence>
<proteinExistence type="predicted"/>
<dbReference type="GO" id="GO:0005634">
    <property type="term" value="C:nucleus"/>
    <property type="evidence" value="ECO:0007669"/>
    <property type="project" value="TreeGrafter"/>
</dbReference>
<evidence type="ECO:0000313" key="3">
    <source>
        <dbReference type="EMBL" id="SOV80172.1"/>
    </source>
</evidence>
<dbReference type="InterPro" id="IPR050730">
    <property type="entry name" value="UBX_domain-protein"/>
</dbReference>
<feature type="compositionally biased region" description="Low complexity" evidence="1">
    <location>
        <begin position="295"/>
        <end position="308"/>
    </location>
</feature>
<dbReference type="VEuPathDB" id="PlasmoDB:PRCDC_1122600"/>
<protein>
    <recommendedName>
        <fullName evidence="2">UAS domain-containing protein</fullName>
    </recommendedName>
</protein>
<organism evidence="3 4">
    <name type="scientific">Plasmodium reichenowi</name>
    <dbReference type="NCBI Taxonomy" id="5854"/>
    <lineage>
        <taxon>Eukaryota</taxon>
        <taxon>Sar</taxon>
        <taxon>Alveolata</taxon>
        <taxon>Apicomplexa</taxon>
        <taxon>Aconoidasida</taxon>
        <taxon>Haemosporida</taxon>
        <taxon>Plasmodiidae</taxon>
        <taxon>Plasmodium</taxon>
        <taxon>Plasmodium (Laverania)</taxon>
    </lineage>
</organism>
<dbReference type="PANTHER" id="PTHR23322">
    <property type="entry name" value="FAS-ASSOCIATED PROTEIN"/>
    <property type="match status" value="1"/>
</dbReference>
<feature type="domain" description="UAS" evidence="2">
    <location>
        <begin position="135"/>
        <end position="262"/>
    </location>
</feature>
<dbReference type="VEuPathDB" id="PlasmoDB:PRG01_1121500"/>
<dbReference type="GO" id="GO:0043161">
    <property type="term" value="P:proteasome-mediated ubiquitin-dependent protein catabolic process"/>
    <property type="evidence" value="ECO:0007669"/>
    <property type="project" value="TreeGrafter"/>
</dbReference>
<feature type="region of interest" description="Disordered" evidence="1">
    <location>
        <begin position="295"/>
        <end position="326"/>
    </location>
</feature>
<dbReference type="OrthoDB" id="270602at2759"/>
<dbReference type="Gene3D" id="3.40.30.10">
    <property type="entry name" value="Glutaredoxin"/>
    <property type="match status" value="1"/>
</dbReference>
<dbReference type="AlphaFoldDB" id="A0A2P9DGP8"/>
<feature type="compositionally biased region" description="Basic and acidic residues" evidence="1">
    <location>
        <begin position="309"/>
        <end position="326"/>
    </location>
</feature>
<dbReference type="Proteomes" id="UP000240500">
    <property type="component" value="Chromosome 11"/>
</dbReference>
<accession>A0A2P9DGP8</accession>
<dbReference type="EMBL" id="LT969574">
    <property type="protein sequence ID" value="SOV80172.1"/>
    <property type="molecule type" value="Genomic_DNA"/>
</dbReference>
<dbReference type="PANTHER" id="PTHR23322:SF6">
    <property type="entry name" value="UBX DOMAIN-CONTAINING PROTEIN 7"/>
    <property type="match status" value="1"/>
</dbReference>
<sequence>MISKKAIDEFLLYIEDANVETALYYLEMCNGNVEDSLKLYYDINGDNMIPNKPYDNNNKITTEEEKLIQSDMYQTNTETTNDKKKNMCSPCDDYVRAPDKHFSQTLINDMDDSNFYPYNNTNKKSNKSKIQLGDTFQKLFSPPESLICSLSFEEVRIKSKQENKFILVNIQNTEFESLRLNRDIWNNDVIQEIIKTSFILWLRYEYDQDAALFMNTYKVHKLPYLCVLCKRTGRQLKVWNIRNFQDPICAQSQLYEFIEMMEIKSNSRNIKDITTSSKNMSTNILDTTTTITTTTTTNINNNNNNYYGDGDRDDRDDRDDHGEDNMLHNVNNKNIDTLKEPYRNIPPSGYNKNKLLYPETTHQILQEEIKDSTHNFNNNSYNNRNLKETETKDKKTTDVLEEYNTINNELSQLHKLRMQRFQKK</sequence>
<dbReference type="Pfam" id="PF14555">
    <property type="entry name" value="UBA_4"/>
    <property type="match status" value="1"/>
</dbReference>
<gene>
    <name evidence="3" type="ORF">PRG01_1121500</name>
</gene>
<dbReference type="InterPro" id="IPR036249">
    <property type="entry name" value="Thioredoxin-like_sf"/>
</dbReference>
<dbReference type="SUPFAM" id="SSF52833">
    <property type="entry name" value="Thioredoxin-like"/>
    <property type="match status" value="1"/>
</dbReference>
<dbReference type="CDD" id="cd02958">
    <property type="entry name" value="UAS"/>
    <property type="match status" value="1"/>
</dbReference>
<evidence type="ECO:0000256" key="1">
    <source>
        <dbReference type="SAM" id="MobiDB-lite"/>
    </source>
</evidence>
<dbReference type="SMART" id="SM00594">
    <property type="entry name" value="UAS"/>
    <property type="match status" value="1"/>
</dbReference>
<name>A0A2P9DGP8_PLARE</name>
<evidence type="ECO:0000259" key="2">
    <source>
        <dbReference type="SMART" id="SM00594"/>
    </source>
</evidence>
<reference evidence="3 4" key="1">
    <citation type="submission" date="2016-09" db="EMBL/GenBank/DDBJ databases">
        <authorList>
            <consortium name="Pathogen Informatics"/>
        </authorList>
    </citation>
    <scope>NUCLEOTIDE SEQUENCE [LARGE SCALE GENOMIC DNA]</scope>
</reference>
<dbReference type="GO" id="GO:0043130">
    <property type="term" value="F:ubiquitin binding"/>
    <property type="evidence" value="ECO:0007669"/>
    <property type="project" value="TreeGrafter"/>
</dbReference>